<evidence type="ECO:0000313" key="4">
    <source>
        <dbReference type="Proteomes" id="UP000594262"/>
    </source>
</evidence>
<dbReference type="EnsemblMetazoa" id="CLYHEMT011592.1">
    <property type="protein sequence ID" value="CLYHEMP011592.1"/>
    <property type="gene ID" value="CLYHEMG011592"/>
</dbReference>
<reference evidence="3" key="1">
    <citation type="submission" date="2021-01" db="UniProtKB">
        <authorList>
            <consortium name="EnsemblMetazoa"/>
        </authorList>
    </citation>
    <scope>IDENTIFICATION</scope>
</reference>
<evidence type="ECO:0000256" key="1">
    <source>
        <dbReference type="ARBA" id="ARBA00022441"/>
    </source>
</evidence>
<accession>A0A7M5VGE2</accession>
<dbReference type="SUPFAM" id="SSF117281">
    <property type="entry name" value="Kelch motif"/>
    <property type="match status" value="1"/>
</dbReference>
<keyword evidence="2" id="KW-0677">Repeat</keyword>
<sequence>MEKHGYNFPESLGYHSSVVYNQKLYVVGGVSAVYESQKQKVFPQEKTYRSFRKIHFFDFQNGRWSCEESNGVFPPMGIENFSIALWEGKLFIFGGWTGSSHSNGMWSLDLANLEWREIAYPVDSIRPTPRAGHTLNLISQNSLLLFGGQGNRESEANEFSLNSLEESEKYSNDVYNNQSLIYDLITCKWREICSEKHAIRPPPRAYHSCCSSTDGRFLFLFGGRNCESGALNDIWSFSVSKHTWTAISVTTPTIPRYHHTCTMIDGQTISDSTMLVIGGWSKSGTLCKIPYSAYNIKSKTWSSEALVVQATFKCDDDVMEPRAGHSVVISDDAVIWILGGEINRDGYRCLTNDFIALSNSNGNCLL</sequence>
<dbReference type="InterPro" id="IPR015915">
    <property type="entry name" value="Kelch-typ_b-propeller"/>
</dbReference>
<dbReference type="OrthoDB" id="10250130at2759"/>
<dbReference type="Pfam" id="PF24681">
    <property type="entry name" value="Kelch_KLHDC2_KLHL20_DRC7"/>
    <property type="match status" value="2"/>
</dbReference>
<dbReference type="Gene3D" id="2.120.10.80">
    <property type="entry name" value="Kelch-type beta propeller"/>
    <property type="match status" value="2"/>
</dbReference>
<keyword evidence="4" id="KW-1185">Reference proteome</keyword>
<dbReference type="AlphaFoldDB" id="A0A7M5VGE2"/>
<dbReference type="InterPro" id="IPR011043">
    <property type="entry name" value="Gal_Oxase/kelch_b-propeller"/>
</dbReference>
<organism evidence="3 4">
    <name type="scientific">Clytia hemisphaerica</name>
    <dbReference type="NCBI Taxonomy" id="252671"/>
    <lineage>
        <taxon>Eukaryota</taxon>
        <taxon>Metazoa</taxon>
        <taxon>Cnidaria</taxon>
        <taxon>Hydrozoa</taxon>
        <taxon>Hydroidolina</taxon>
        <taxon>Leptothecata</taxon>
        <taxon>Obeliida</taxon>
        <taxon>Clytiidae</taxon>
        <taxon>Clytia</taxon>
    </lineage>
</organism>
<dbReference type="PANTHER" id="PTHR46093">
    <property type="entry name" value="ACYL-COA-BINDING DOMAIN-CONTAINING PROTEIN 5"/>
    <property type="match status" value="1"/>
</dbReference>
<dbReference type="Proteomes" id="UP000594262">
    <property type="component" value="Unplaced"/>
</dbReference>
<dbReference type="PANTHER" id="PTHR46093:SF18">
    <property type="entry name" value="FIBRONECTIN TYPE-III DOMAIN-CONTAINING PROTEIN"/>
    <property type="match status" value="1"/>
</dbReference>
<dbReference type="SUPFAM" id="SSF50965">
    <property type="entry name" value="Galactose oxidase, central domain"/>
    <property type="match status" value="1"/>
</dbReference>
<evidence type="ECO:0000256" key="2">
    <source>
        <dbReference type="ARBA" id="ARBA00022737"/>
    </source>
</evidence>
<name>A0A7M5VGE2_9CNID</name>
<keyword evidence="1" id="KW-0880">Kelch repeat</keyword>
<evidence type="ECO:0000313" key="3">
    <source>
        <dbReference type="EnsemblMetazoa" id="CLYHEMP011592.1"/>
    </source>
</evidence>
<proteinExistence type="predicted"/>
<protein>
    <submittedName>
        <fullName evidence="3">Uncharacterized protein</fullName>
    </submittedName>
</protein>